<evidence type="ECO:0000313" key="6">
    <source>
        <dbReference type="EMBL" id="BAV95335.1"/>
    </source>
</evidence>
<dbReference type="PIRSF" id="PIRSF006806">
    <property type="entry name" value="FTHF_cligase"/>
    <property type="match status" value="1"/>
</dbReference>
<keyword evidence="7" id="KW-1185">Reference proteome</keyword>
<dbReference type="Proteomes" id="UP000243197">
    <property type="component" value="Chromosome"/>
</dbReference>
<evidence type="ECO:0000256" key="5">
    <source>
        <dbReference type="RuleBase" id="RU361279"/>
    </source>
</evidence>
<reference evidence="6 7" key="1">
    <citation type="submission" date="2014-03" db="EMBL/GenBank/DDBJ databases">
        <title>complete genome sequence of Flavobacteriaceae bacterium JBKA-6.</title>
        <authorList>
            <person name="Takano T."/>
            <person name="Nakamura Y."/>
            <person name="Takuma S."/>
            <person name="Yasuike M."/>
            <person name="Matsuyama T."/>
            <person name="Sakai T."/>
            <person name="Fujiwara A."/>
            <person name="Kimoto K."/>
            <person name="Fukuda Y."/>
            <person name="Kondo H."/>
            <person name="Hirono I."/>
            <person name="Nakayasu C."/>
        </authorList>
    </citation>
    <scope>NUCLEOTIDE SEQUENCE [LARGE SCALE GENOMIC DNA]</scope>
    <source>
        <strain evidence="6 7">JBKA-6</strain>
    </source>
</reference>
<keyword evidence="5" id="KW-0479">Metal-binding</keyword>
<evidence type="ECO:0000256" key="2">
    <source>
        <dbReference type="ARBA" id="ARBA00022741"/>
    </source>
</evidence>
<dbReference type="EC" id="6.3.3.2" evidence="5"/>
<dbReference type="EMBL" id="AP014564">
    <property type="protein sequence ID" value="BAV95335.1"/>
    <property type="molecule type" value="Genomic_DNA"/>
</dbReference>
<keyword evidence="6" id="KW-0436">Ligase</keyword>
<organism evidence="6 7">
    <name type="scientific">Ichthyobacterium seriolicida</name>
    <dbReference type="NCBI Taxonomy" id="242600"/>
    <lineage>
        <taxon>Bacteria</taxon>
        <taxon>Pseudomonadati</taxon>
        <taxon>Bacteroidota</taxon>
        <taxon>Flavobacteriia</taxon>
        <taxon>Flavobacteriales</taxon>
        <taxon>Ichthyobacteriaceae</taxon>
        <taxon>Ichthyobacterium</taxon>
    </lineage>
</organism>
<evidence type="ECO:0000256" key="1">
    <source>
        <dbReference type="ARBA" id="ARBA00010638"/>
    </source>
</evidence>
<keyword evidence="3 4" id="KW-0067">ATP-binding</keyword>
<dbReference type="SUPFAM" id="SSF100950">
    <property type="entry name" value="NagB/RpiA/CoA transferase-like"/>
    <property type="match status" value="1"/>
</dbReference>
<dbReference type="OrthoDB" id="9801938at2"/>
<evidence type="ECO:0000313" key="7">
    <source>
        <dbReference type="Proteomes" id="UP000243197"/>
    </source>
</evidence>
<evidence type="ECO:0000256" key="4">
    <source>
        <dbReference type="PIRSR" id="PIRSR006806-1"/>
    </source>
</evidence>
<dbReference type="GO" id="GO:0030272">
    <property type="term" value="F:5-formyltetrahydrofolate cyclo-ligase activity"/>
    <property type="evidence" value="ECO:0007669"/>
    <property type="project" value="UniProtKB-EC"/>
</dbReference>
<dbReference type="PANTHER" id="PTHR23407:SF1">
    <property type="entry name" value="5-FORMYLTETRAHYDROFOLATE CYCLO-LIGASE"/>
    <property type="match status" value="1"/>
</dbReference>
<dbReference type="GO" id="GO:0005524">
    <property type="term" value="F:ATP binding"/>
    <property type="evidence" value="ECO:0007669"/>
    <property type="project" value="UniProtKB-KW"/>
</dbReference>
<feature type="binding site" evidence="4">
    <location>
        <begin position="4"/>
        <end position="8"/>
    </location>
    <ligand>
        <name>ATP</name>
        <dbReference type="ChEBI" id="CHEBI:30616"/>
    </ligand>
</feature>
<comment type="similarity">
    <text evidence="1 5">Belongs to the 5-formyltetrahydrofolate cyclo-ligase family.</text>
</comment>
<sequence length="185" mass="21359">MYSKSDIRNIFKEKRKGLSTLELINLSRCISDKVFDLPVHSKEVFHIFLSILSKREVLTDEIIQRLRDKTIVVPKINLKDSSLSNYILESSTKIENNSYGIPEPTNAVSISEKDIDVVFVPLLSFDKYGNRVGYGKGFYDRFLIKCREDVIKIGLSFFPPVEKLSCDNHDVSLDYCVTPYEIYKF</sequence>
<proteinExistence type="inferred from homology"/>
<comment type="cofactor">
    <cofactor evidence="5">
        <name>Mg(2+)</name>
        <dbReference type="ChEBI" id="CHEBI:18420"/>
    </cofactor>
</comment>
<feature type="binding site" evidence="4">
    <location>
        <position position="49"/>
    </location>
    <ligand>
        <name>substrate</name>
    </ligand>
</feature>
<dbReference type="PANTHER" id="PTHR23407">
    <property type="entry name" value="ATPASE INHIBITOR/5-FORMYLTETRAHYDROFOLATE CYCLO-LIGASE"/>
    <property type="match status" value="1"/>
</dbReference>
<dbReference type="Gene3D" id="3.40.50.10420">
    <property type="entry name" value="NagB/RpiA/CoA transferase-like"/>
    <property type="match status" value="1"/>
</dbReference>
<dbReference type="InterPro" id="IPR037171">
    <property type="entry name" value="NagB/RpiA_transferase-like"/>
</dbReference>
<feature type="binding site" evidence="4">
    <location>
        <position position="56"/>
    </location>
    <ligand>
        <name>substrate</name>
    </ligand>
</feature>
<dbReference type="GO" id="GO:0009396">
    <property type="term" value="P:folic acid-containing compound biosynthetic process"/>
    <property type="evidence" value="ECO:0007669"/>
    <property type="project" value="TreeGrafter"/>
</dbReference>
<protein>
    <recommendedName>
        <fullName evidence="5">5-formyltetrahydrofolate cyclo-ligase</fullName>
        <ecNumber evidence="5">6.3.3.2</ecNumber>
    </recommendedName>
</protein>
<keyword evidence="2 4" id="KW-0547">Nucleotide-binding</keyword>
<dbReference type="RefSeq" id="WP_096687045.1">
    <property type="nucleotide sequence ID" value="NZ_AP014564.1"/>
</dbReference>
<dbReference type="GO" id="GO:0046872">
    <property type="term" value="F:metal ion binding"/>
    <property type="evidence" value="ECO:0007669"/>
    <property type="project" value="UniProtKB-KW"/>
</dbReference>
<dbReference type="InterPro" id="IPR024185">
    <property type="entry name" value="FTHF_cligase-like_sf"/>
</dbReference>
<feature type="binding site" evidence="4">
    <location>
        <begin position="131"/>
        <end position="139"/>
    </location>
    <ligand>
        <name>ATP</name>
        <dbReference type="ChEBI" id="CHEBI:30616"/>
    </ligand>
</feature>
<keyword evidence="5" id="KW-0460">Magnesium</keyword>
<comment type="catalytic activity">
    <reaction evidence="5">
        <text>(6S)-5-formyl-5,6,7,8-tetrahydrofolate + ATP = (6R)-5,10-methenyltetrahydrofolate + ADP + phosphate</text>
        <dbReference type="Rhea" id="RHEA:10488"/>
        <dbReference type="ChEBI" id="CHEBI:30616"/>
        <dbReference type="ChEBI" id="CHEBI:43474"/>
        <dbReference type="ChEBI" id="CHEBI:57455"/>
        <dbReference type="ChEBI" id="CHEBI:57457"/>
        <dbReference type="ChEBI" id="CHEBI:456216"/>
        <dbReference type="EC" id="6.3.3.2"/>
    </reaction>
</comment>
<dbReference type="Pfam" id="PF01812">
    <property type="entry name" value="5-FTHF_cyc-lig"/>
    <property type="match status" value="1"/>
</dbReference>
<dbReference type="AlphaFoldDB" id="A0A1J1DZJ1"/>
<evidence type="ECO:0000256" key="3">
    <source>
        <dbReference type="ARBA" id="ARBA00022840"/>
    </source>
</evidence>
<dbReference type="GO" id="GO:0035999">
    <property type="term" value="P:tetrahydrofolate interconversion"/>
    <property type="evidence" value="ECO:0007669"/>
    <property type="project" value="TreeGrafter"/>
</dbReference>
<dbReference type="InterPro" id="IPR002698">
    <property type="entry name" value="FTHF_cligase"/>
</dbReference>
<dbReference type="NCBIfam" id="TIGR02727">
    <property type="entry name" value="MTHFS_bact"/>
    <property type="match status" value="1"/>
</dbReference>
<dbReference type="KEGG" id="ise:JBKA6_1322"/>
<accession>A0A1J1DZJ1</accession>
<name>A0A1J1DZJ1_9FLAO</name>
<gene>
    <name evidence="6" type="ORF">JBKA6_1322</name>
</gene>